<proteinExistence type="predicted"/>
<dbReference type="Pfam" id="PF00188">
    <property type="entry name" value="CAP"/>
    <property type="match status" value="1"/>
</dbReference>
<accession>A0ABW7AQP1</accession>
<comment type="caution">
    <text evidence="4">The sequence shown here is derived from an EMBL/GenBank/DDBJ whole genome shotgun (WGS) entry which is preliminary data.</text>
</comment>
<feature type="compositionally biased region" description="Polar residues" evidence="1">
    <location>
        <begin position="120"/>
        <end position="129"/>
    </location>
</feature>
<evidence type="ECO:0000313" key="5">
    <source>
        <dbReference type="Proteomes" id="UP001603978"/>
    </source>
</evidence>
<dbReference type="RefSeq" id="WP_393174696.1">
    <property type="nucleotide sequence ID" value="NZ_JBICRM010000038.1"/>
</dbReference>
<gene>
    <name evidence="4" type="ORF">ACFLIM_41515</name>
</gene>
<dbReference type="SUPFAM" id="SSF55797">
    <property type="entry name" value="PR-1-like"/>
    <property type="match status" value="1"/>
</dbReference>
<feature type="chain" id="PRO_5045065629" evidence="2">
    <location>
        <begin position="35"/>
        <end position="218"/>
    </location>
</feature>
<dbReference type="EMBL" id="JBICRM010000038">
    <property type="protein sequence ID" value="MFG1709681.1"/>
    <property type="molecule type" value="Genomic_DNA"/>
</dbReference>
<evidence type="ECO:0000313" key="4">
    <source>
        <dbReference type="EMBL" id="MFG1709681.1"/>
    </source>
</evidence>
<keyword evidence="5" id="KW-1185">Reference proteome</keyword>
<dbReference type="InterPro" id="IPR014044">
    <property type="entry name" value="CAP_dom"/>
</dbReference>
<dbReference type="Proteomes" id="UP001603978">
    <property type="component" value="Unassembled WGS sequence"/>
</dbReference>
<evidence type="ECO:0000256" key="1">
    <source>
        <dbReference type="SAM" id="MobiDB-lite"/>
    </source>
</evidence>
<feature type="domain" description="SCP" evidence="3">
    <location>
        <begin position="76"/>
        <end position="187"/>
    </location>
</feature>
<keyword evidence="2" id="KW-0732">Signal</keyword>
<dbReference type="Gene3D" id="3.40.33.10">
    <property type="entry name" value="CAP"/>
    <property type="match status" value="1"/>
</dbReference>
<feature type="signal peptide" evidence="2">
    <location>
        <begin position="1"/>
        <end position="34"/>
    </location>
</feature>
<reference evidence="4 5" key="1">
    <citation type="submission" date="2024-10" db="EMBL/GenBank/DDBJ databases">
        <authorList>
            <person name="Topkara A.R."/>
            <person name="Saygin H."/>
        </authorList>
    </citation>
    <scope>NUCLEOTIDE SEQUENCE [LARGE SCALE GENOMIC DNA]</scope>
    <source>
        <strain evidence="4 5">M3C6</strain>
    </source>
</reference>
<organism evidence="4 5">
    <name type="scientific">Nonomuraea marmarensis</name>
    <dbReference type="NCBI Taxonomy" id="3351344"/>
    <lineage>
        <taxon>Bacteria</taxon>
        <taxon>Bacillati</taxon>
        <taxon>Actinomycetota</taxon>
        <taxon>Actinomycetes</taxon>
        <taxon>Streptosporangiales</taxon>
        <taxon>Streptosporangiaceae</taxon>
        <taxon>Nonomuraea</taxon>
    </lineage>
</organism>
<feature type="region of interest" description="Disordered" evidence="1">
    <location>
        <begin position="113"/>
        <end position="132"/>
    </location>
</feature>
<dbReference type="InterPro" id="IPR035940">
    <property type="entry name" value="CAP_sf"/>
</dbReference>
<evidence type="ECO:0000259" key="3">
    <source>
        <dbReference type="Pfam" id="PF00188"/>
    </source>
</evidence>
<evidence type="ECO:0000256" key="2">
    <source>
        <dbReference type="SAM" id="SignalP"/>
    </source>
</evidence>
<sequence length="218" mass="22451">MTSNRARLTITATAAVAASILTLAAAPLSAAANASTTAAAECGTAAQYYDKVPVSGTGSLAKQYNFRLSQAVHCLIDAERAKAGLPPLTRVGKLDAASADHARAAVSLKWWKPGADSHRNPQTGSTPSSRIRGADYCPNPRSWAVAETTYNGWGGAGTPRAAVHWWVYVSKAGHREIILSKSLTDVGTLGVVAGAADPAGAGASKAGTYVATFGRCRQ</sequence>
<protein>
    <submittedName>
        <fullName evidence="4">CAP domain-containing protein</fullName>
    </submittedName>
</protein>
<name>A0ABW7AQP1_9ACTN</name>